<dbReference type="GeneID" id="5888374"/>
<dbReference type="InterPro" id="IPR002882">
    <property type="entry name" value="CofD"/>
</dbReference>
<dbReference type="STRING" id="81824.A9URB7"/>
<dbReference type="Gene3D" id="3.40.50.10680">
    <property type="entry name" value="CofD-like domains"/>
    <property type="match status" value="1"/>
</dbReference>
<keyword evidence="2" id="KW-1185">Reference proteome</keyword>
<dbReference type="SUPFAM" id="SSF142338">
    <property type="entry name" value="CofD-like"/>
    <property type="match status" value="1"/>
</dbReference>
<dbReference type="EMBL" id="CH991544">
    <property type="protein sequence ID" value="EDQ91897.1"/>
    <property type="molecule type" value="Genomic_DNA"/>
</dbReference>
<feature type="non-terminal residue" evidence="1">
    <location>
        <position position="319"/>
    </location>
</feature>
<organism evidence="1 2">
    <name type="scientific">Monosiga brevicollis</name>
    <name type="common">Choanoflagellate</name>
    <dbReference type="NCBI Taxonomy" id="81824"/>
    <lineage>
        <taxon>Eukaryota</taxon>
        <taxon>Choanoflagellata</taxon>
        <taxon>Craspedida</taxon>
        <taxon>Salpingoecidae</taxon>
        <taxon>Monosiga</taxon>
    </lineage>
</organism>
<dbReference type="PANTHER" id="PTHR31240:SF0">
    <property type="entry name" value="MATERNAL EFFECT EMBRYO ARREST 18"/>
    <property type="match status" value="1"/>
</dbReference>
<dbReference type="eggNOG" id="ENOG502QUXN">
    <property type="taxonomic scope" value="Eukaryota"/>
</dbReference>
<dbReference type="KEGG" id="mbr:MONBRDRAFT_1225"/>
<dbReference type="GO" id="GO:0043743">
    <property type="term" value="F:LPPG:FO 2-phospho-L-lactate transferase activity"/>
    <property type="evidence" value="ECO:0007669"/>
    <property type="project" value="InterPro"/>
</dbReference>
<dbReference type="Pfam" id="PF01933">
    <property type="entry name" value="CofD"/>
    <property type="match status" value="1"/>
</dbReference>
<name>A9URB7_MONBE</name>
<gene>
    <name evidence="1" type="ORF">MONBRDRAFT_1225</name>
</gene>
<proteinExistence type="predicted"/>
<dbReference type="Proteomes" id="UP000001357">
    <property type="component" value="Unassembled WGS sequence"/>
</dbReference>
<dbReference type="InParanoid" id="A9URB7"/>
<feature type="non-terminal residue" evidence="1">
    <location>
        <position position="1"/>
    </location>
</feature>
<protein>
    <submittedName>
        <fullName evidence="1">Uncharacterized protein</fullName>
    </submittedName>
</protein>
<accession>A9URB7</accession>
<evidence type="ECO:0000313" key="2">
    <source>
        <dbReference type="Proteomes" id="UP000001357"/>
    </source>
</evidence>
<evidence type="ECO:0000313" key="1">
    <source>
        <dbReference type="EMBL" id="EDQ91897.1"/>
    </source>
</evidence>
<dbReference type="RefSeq" id="XP_001743183.1">
    <property type="nucleotide sequence ID" value="XM_001743131.1"/>
</dbReference>
<dbReference type="AlphaFoldDB" id="A9URB7"/>
<sequence>VTPARIFFFTGGSAFNDASRELAKIYAHVSYCLPVSDDGGSTAEILRILGGPAIGDIRSRLLRLAREDTPEQRAVLSLLQHRLPHVTAEAREQWLAIVEGSHELWIGVSDAYKHIIRSFLLQFNSSILQASGPPFDFRGASIGNCFFTGARKFFHSLKSAVHLWKSVAGIPSVTKVLPVINTHHTLTLGCALTNGTQVFGQNEISHPGTQVDKAVGTDSRLQSPIERLFYVNQWDQARLQLLLLLFLAMDQEVAEQLRGADMIVYSMGSLYTSIGASLVVGGVGPTIAQRPCRKVLLLNSRNDRESGDIPASGYVTEIA</sequence>
<dbReference type="PANTHER" id="PTHR31240">
    <property type="entry name" value="MATERNAL EFFECT EMBRYO ARREST 18"/>
    <property type="match status" value="1"/>
</dbReference>
<dbReference type="InterPro" id="IPR038136">
    <property type="entry name" value="CofD-like_dom_sf"/>
</dbReference>
<dbReference type="OMA" id="IHLITPF"/>
<reference evidence="1 2" key="1">
    <citation type="journal article" date="2008" name="Nature">
        <title>The genome of the choanoflagellate Monosiga brevicollis and the origin of metazoans.</title>
        <authorList>
            <consortium name="JGI Sequencing"/>
            <person name="King N."/>
            <person name="Westbrook M.J."/>
            <person name="Young S.L."/>
            <person name="Kuo A."/>
            <person name="Abedin M."/>
            <person name="Chapman J."/>
            <person name="Fairclough S."/>
            <person name="Hellsten U."/>
            <person name="Isogai Y."/>
            <person name="Letunic I."/>
            <person name="Marr M."/>
            <person name="Pincus D."/>
            <person name="Putnam N."/>
            <person name="Rokas A."/>
            <person name="Wright K.J."/>
            <person name="Zuzow R."/>
            <person name="Dirks W."/>
            <person name="Good M."/>
            <person name="Goodstein D."/>
            <person name="Lemons D."/>
            <person name="Li W."/>
            <person name="Lyons J.B."/>
            <person name="Morris A."/>
            <person name="Nichols S."/>
            <person name="Richter D.J."/>
            <person name="Salamov A."/>
            <person name="Bork P."/>
            <person name="Lim W.A."/>
            <person name="Manning G."/>
            <person name="Miller W.T."/>
            <person name="McGinnis W."/>
            <person name="Shapiro H."/>
            <person name="Tjian R."/>
            <person name="Grigoriev I.V."/>
            <person name="Rokhsar D."/>
        </authorList>
    </citation>
    <scope>NUCLEOTIDE SEQUENCE [LARGE SCALE GENOMIC DNA]</scope>
    <source>
        <strain evidence="2">MX1 / ATCC 50154</strain>
    </source>
</reference>